<dbReference type="EMBL" id="QEWP01000024">
    <property type="protein sequence ID" value="PWD97839.1"/>
    <property type="molecule type" value="Genomic_DNA"/>
</dbReference>
<dbReference type="GO" id="GO:0043138">
    <property type="term" value="F:3'-5' DNA helicase activity"/>
    <property type="evidence" value="ECO:0007669"/>
    <property type="project" value="TreeGrafter"/>
</dbReference>
<keyword evidence="6" id="KW-1185">Reference proteome</keyword>
<dbReference type="GO" id="GO:0006289">
    <property type="term" value="P:nucleotide-excision repair"/>
    <property type="evidence" value="ECO:0007669"/>
    <property type="project" value="TreeGrafter"/>
</dbReference>
<dbReference type="PROSITE" id="PS51192">
    <property type="entry name" value="HELICASE_ATP_BIND_1"/>
    <property type="match status" value="1"/>
</dbReference>
<feature type="domain" description="Helicase ATP-binding" evidence="3">
    <location>
        <begin position="92"/>
        <end position="275"/>
    </location>
</feature>
<keyword evidence="5" id="KW-0378">Hydrolase</keyword>
<dbReference type="GO" id="GO:0036297">
    <property type="term" value="P:interstrand cross-link repair"/>
    <property type="evidence" value="ECO:0007669"/>
    <property type="project" value="TreeGrafter"/>
</dbReference>
<dbReference type="CDD" id="cd18797">
    <property type="entry name" value="SF2_C_Hrq"/>
    <property type="match status" value="1"/>
</dbReference>
<dbReference type="SMART" id="SM00490">
    <property type="entry name" value="HELICc"/>
    <property type="match status" value="1"/>
</dbReference>
<organism evidence="5 6">
    <name type="scientific">Marinilabilia rubra</name>
    <dbReference type="NCBI Taxonomy" id="2162893"/>
    <lineage>
        <taxon>Bacteria</taxon>
        <taxon>Pseudomonadati</taxon>
        <taxon>Bacteroidota</taxon>
        <taxon>Bacteroidia</taxon>
        <taxon>Marinilabiliales</taxon>
        <taxon>Marinilabiliaceae</taxon>
        <taxon>Marinilabilia</taxon>
    </lineage>
</organism>
<evidence type="ECO:0000259" key="4">
    <source>
        <dbReference type="PROSITE" id="PS51194"/>
    </source>
</evidence>
<evidence type="ECO:0000259" key="3">
    <source>
        <dbReference type="PROSITE" id="PS51192"/>
    </source>
</evidence>
<protein>
    <submittedName>
        <fullName evidence="5">DEAD/DEAH box helicase</fullName>
    </submittedName>
</protein>
<keyword evidence="5" id="KW-0347">Helicase</keyword>
<keyword evidence="2" id="KW-0067">ATP-binding</keyword>
<keyword evidence="1" id="KW-0547">Nucleotide-binding</keyword>
<dbReference type="AlphaFoldDB" id="A0A2U2B456"/>
<dbReference type="GO" id="GO:0005524">
    <property type="term" value="F:ATP binding"/>
    <property type="evidence" value="ECO:0007669"/>
    <property type="project" value="UniProtKB-KW"/>
</dbReference>
<feature type="domain" description="Helicase C-terminal" evidence="4">
    <location>
        <begin position="303"/>
        <end position="474"/>
    </location>
</feature>
<dbReference type="Pfam" id="PF09369">
    <property type="entry name" value="MZB"/>
    <property type="match status" value="1"/>
</dbReference>
<accession>A0A2U2B456</accession>
<dbReference type="InterPro" id="IPR027417">
    <property type="entry name" value="P-loop_NTPase"/>
</dbReference>
<evidence type="ECO:0000313" key="5">
    <source>
        <dbReference type="EMBL" id="PWD97839.1"/>
    </source>
</evidence>
<dbReference type="Proteomes" id="UP000244956">
    <property type="component" value="Unassembled WGS sequence"/>
</dbReference>
<proteinExistence type="predicted"/>
<evidence type="ECO:0000256" key="1">
    <source>
        <dbReference type="ARBA" id="ARBA00022741"/>
    </source>
</evidence>
<dbReference type="InterPro" id="IPR001650">
    <property type="entry name" value="Helicase_C-like"/>
</dbReference>
<comment type="caution">
    <text evidence="5">The sequence shown here is derived from an EMBL/GenBank/DDBJ whole genome shotgun (WGS) entry which is preliminary data.</text>
</comment>
<gene>
    <name evidence="5" type="ORF">DDZ16_18805</name>
</gene>
<dbReference type="SUPFAM" id="SSF52540">
    <property type="entry name" value="P-loop containing nucleoside triphosphate hydrolases"/>
    <property type="match status" value="1"/>
</dbReference>
<evidence type="ECO:0000313" key="6">
    <source>
        <dbReference type="Proteomes" id="UP000244956"/>
    </source>
</evidence>
<dbReference type="InterPro" id="IPR014001">
    <property type="entry name" value="Helicase_ATP-bd"/>
</dbReference>
<dbReference type="PANTHER" id="PTHR47957">
    <property type="entry name" value="ATP-DEPENDENT HELICASE HRQ1"/>
    <property type="match status" value="1"/>
</dbReference>
<dbReference type="PANTHER" id="PTHR47957:SF3">
    <property type="entry name" value="ATP-DEPENDENT HELICASE HRQ1"/>
    <property type="match status" value="1"/>
</dbReference>
<dbReference type="SMART" id="SM00487">
    <property type="entry name" value="DEXDc"/>
    <property type="match status" value="1"/>
</dbReference>
<dbReference type="GO" id="GO:0003676">
    <property type="term" value="F:nucleic acid binding"/>
    <property type="evidence" value="ECO:0007669"/>
    <property type="project" value="InterPro"/>
</dbReference>
<dbReference type="InterPro" id="IPR011545">
    <property type="entry name" value="DEAD/DEAH_box_helicase_dom"/>
</dbReference>
<reference evidence="5 6" key="1">
    <citation type="submission" date="2018-05" db="EMBL/GenBank/DDBJ databases">
        <title>Marinilabilia rubrum sp. nov., isolated from saltern sediment.</title>
        <authorList>
            <person name="Zhang R."/>
        </authorList>
    </citation>
    <scope>NUCLEOTIDE SEQUENCE [LARGE SCALE GENOMIC DNA]</scope>
    <source>
        <strain evidence="5 6">WTE16</strain>
    </source>
</reference>
<dbReference type="Gene3D" id="3.40.50.300">
    <property type="entry name" value="P-loop containing nucleotide triphosphate hydrolases"/>
    <property type="match status" value="2"/>
</dbReference>
<dbReference type="PROSITE" id="PS51194">
    <property type="entry name" value="HELICASE_CTER"/>
    <property type="match status" value="1"/>
</dbReference>
<sequence length="930" mass="104266">MNLVIITLAPSSKLGYGQIIIVFLPVSLKVKIMSKAVSRILSQHSERIIATRRIKERPAVFADPPGELHPELKKWMQENGYRRLYSHQSEMFEKAHAGKSVVITTGTASGKSLSFYLPVMQRILENPARRALFIYPTKALTKDQYRNIKEFVAFFGENRIQAGVYDGDTSPNERSRIRAQANIILTNPDMINAGFLPNHNKYGFPHMFANLDTIIIDELHAYRGAFGSHVSNVFRRLLRVCDYHGNTPRFLCSSATIANPQELAEKICHQPFEIVDQDGSPSPAKHIHFYQPEYLEEAQRKKAVSEELKVILPELILSGVRSITFCQSRRESEIVTKESRDILASDPMQYGLDMSDKISPYRGGYTPAERTRIEKDLVDGALLGVVSTNALELGIDIGTLDAVVMGGFPGTRASFWQQMGRAGRKESEAHAIVMLKEKPLDQYVGKHPDWLLQAGSENAIIDRDNLYIQLSHIRAASAELPLTIDDVVSFPDLGEIIPLLVKEGELAEQNNTFQWSGDISPAHEISLRNITGDTIKIVDEEKEETITIVDLIQAKKEFYPGAIYLHDSVQYKSLKLDLETKTASVKEVSSNYYTEPHKPGNITVLVEHEHEKEFRINRFFGDVRVTVLVTGFKMVEFNSHQNLGYTELPEILRTKMETEACWIEIPDIVVRTFVATGKAPSLEQDAQSEKVPGFDYSQGLVHCLKAAASMRVMATDSDLGGDIFSFVDAESSRNKYAVVLYDGYPGGLGFSEKVFEFIDEIIRNAGNLLKNCSCKKGCPVCVGDHRIDKYLILWALRNFYKELPSPVPGVSNEISNQAGGQELPKMAWMDVKKNWGDLLGRFNSENRFGAKFLKEVRNVDQTPETIVLYLPPGIMKIANSETVIKGLKSELAKVVEVPGSFSLSFRSASEIDPKKEMKLRRMMGGDGESN</sequence>
<dbReference type="Pfam" id="PF00270">
    <property type="entry name" value="DEAD"/>
    <property type="match status" value="1"/>
</dbReference>
<evidence type="ECO:0000256" key="2">
    <source>
        <dbReference type="ARBA" id="ARBA00022840"/>
    </source>
</evidence>
<dbReference type="InterPro" id="IPR018973">
    <property type="entry name" value="MZB"/>
</dbReference>
<name>A0A2U2B456_9BACT</name>
<dbReference type="Pfam" id="PF00271">
    <property type="entry name" value="Helicase_C"/>
    <property type="match status" value="1"/>
</dbReference>
<dbReference type="CDD" id="cd17923">
    <property type="entry name" value="DEXHc_Hrq1-like"/>
    <property type="match status" value="1"/>
</dbReference>